<name>A0AAV0SP92_9STRA</name>
<dbReference type="EMBL" id="CANTFK010000024">
    <property type="protein sequence ID" value="CAI5704992.1"/>
    <property type="molecule type" value="Genomic_DNA"/>
</dbReference>
<dbReference type="AlphaFoldDB" id="A0AAV0SP92"/>
<evidence type="ECO:0000313" key="2">
    <source>
        <dbReference type="Proteomes" id="UP001159659"/>
    </source>
</evidence>
<accession>A0AAV0SP92</accession>
<proteinExistence type="predicted"/>
<sequence>MADEVIDQLWYHSSRGKTSSKEIDTQAPGLKFCNKCCKGATIVLKHRIALQPMSNYYMVINLSSHVMIKQLDRHQHELGSAQSKSIGTSTPSSRQSIAWASIESIPAMREILDRYSAADNVQYTLTTDSNLLL</sequence>
<evidence type="ECO:0000313" key="1">
    <source>
        <dbReference type="EMBL" id="CAI5704992.1"/>
    </source>
</evidence>
<organism evidence="1 2">
    <name type="scientific">Peronospora farinosa</name>
    <dbReference type="NCBI Taxonomy" id="134698"/>
    <lineage>
        <taxon>Eukaryota</taxon>
        <taxon>Sar</taxon>
        <taxon>Stramenopiles</taxon>
        <taxon>Oomycota</taxon>
        <taxon>Peronosporomycetes</taxon>
        <taxon>Peronosporales</taxon>
        <taxon>Peronosporaceae</taxon>
        <taxon>Peronospora</taxon>
    </lineage>
</organism>
<reference evidence="1" key="1">
    <citation type="submission" date="2022-12" db="EMBL/GenBank/DDBJ databases">
        <authorList>
            <person name="Webb A."/>
        </authorList>
    </citation>
    <scope>NUCLEOTIDE SEQUENCE</scope>
    <source>
        <strain evidence="1">Pf2</strain>
    </source>
</reference>
<dbReference type="Proteomes" id="UP001159659">
    <property type="component" value="Unassembled WGS sequence"/>
</dbReference>
<protein>
    <submittedName>
        <fullName evidence="1">Uncharacterized protein</fullName>
    </submittedName>
</protein>
<comment type="caution">
    <text evidence="1">The sequence shown here is derived from an EMBL/GenBank/DDBJ whole genome shotgun (WGS) entry which is preliminary data.</text>
</comment>
<gene>
    <name evidence="1" type="ORF">PFR002_LOCUS407</name>
</gene>